<feature type="compositionally biased region" description="Pro residues" evidence="1">
    <location>
        <begin position="194"/>
        <end position="208"/>
    </location>
</feature>
<evidence type="ECO:0000313" key="3">
    <source>
        <dbReference type="Proteomes" id="UP000007015"/>
    </source>
</evidence>
<sequence>MLTSAGVRQHGYAAGTCAWQVARQQAAGAMQQAEGKQQQQHGVPEQAEAGPAAVQALLVPVPAAVQALPIPFTCHKEGPSTRAGGEGGWIRYPQTPPTAVDTLSGPGVADPPIPRVAPSDPLSLPNVVVTPFVDEGGGSAPLEDGVARSFAIELVTPARPHSRGHRCRHPIPSPLLPPSSVSNPAAELHILQPRAPPCNPRAPPPLPPSSALNP</sequence>
<dbReference type="HOGENOM" id="CLU_1290831_0_0_1"/>
<dbReference type="Gramene" id="BGIOSGA030697-TA">
    <property type="protein sequence ID" value="BGIOSGA030697-PA"/>
    <property type="gene ID" value="BGIOSGA030697"/>
</dbReference>
<feature type="compositionally biased region" description="Basic residues" evidence="1">
    <location>
        <begin position="160"/>
        <end position="169"/>
    </location>
</feature>
<name>B8BF33_ORYSI</name>
<accession>B8BF33</accession>
<protein>
    <submittedName>
        <fullName evidence="2">Uncharacterized protein</fullName>
    </submittedName>
</protein>
<dbReference type="EMBL" id="CM000134">
    <property type="protein sequence ID" value="EEC84524.1"/>
    <property type="molecule type" value="Genomic_DNA"/>
</dbReference>
<dbReference type="AlphaFoldDB" id="B8BF33"/>
<gene>
    <name evidence="2" type="ORF">OsI_31244</name>
</gene>
<organism evidence="2 3">
    <name type="scientific">Oryza sativa subsp. indica</name>
    <name type="common">Rice</name>
    <dbReference type="NCBI Taxonomy" id="39946"/>
    <lineage>
        <taxon>Eukaryota</taxon>
        <taxon>Viridiplantae</taxon>
        <taxon>Streptophyta</taxon>
        <taxon>Embryophyta</taxon>
        <taxon>Tracheophyta</taxon>
        <taxon>Spermatophyta</taxon>
        <taxon>Magnoliopsida</taxon>
        <taxon>Liliopsida</taxon>
        <taxon>Poales</taxon>
        <taxon>Poaceae</taxon>
        <taxon>BOP clade</taxon>
        <taxon>Oryzoideae</taxon>
        <taxon>Oryzeae</taxon>
        <taxon>Oryzinae</taxon>
        <taxon>Oryza</taxon>
        <taxon>Oryza sativa</taxon>
    </lineage>
</organism>
<keyword evidence="3" id="KW-1185">Reference proteome</keyword>
<feature type="region of interest" description="Disordered" evidence="1">
    <location>
        <begin position="159"/>
        <end position="214"/>
    </location>
</feature>
<evidence type="ECO:0000256" key="1">
    <source>
        <dbReference type="SAM" id="MobiDB-lite"/>
    </source>
</evidence>
<evidence type="ECO:0000313" key="2">
    <source>
        <dbReference type="EMBL" id="EEC84524.1"/>
    </source>
</evidence>
<dbReference type="Proteomes" id="UP000007015">
    <property type="component" value="Chromosome 9"/>
</dbReference>
<proteinExistence type="predicted"/>
<reference evidence="2 3" key="1">
    <citation type="journal article" date="2005" name="PLoS Biol.">
        <title>The genomes of Oryza sativa: a history of duplications.</title>
        <authorList>
            <person name="Yu J."/>
            <person name="Wang J."/>
            <person name="Lin W."/>
            <person name="Li S."/>
            <person name="Li H."/>
            <person name="Zhou J."/>
            <person name="Ni P."/>
            <person name="Dong W."/>
            <person name="Hu S."/>
            <person name="Zeng C."/>
            <person name="Zhang J."/>
            <person name="Zhang Y."/>
            <person name="Li R."/>
            <person name="Xu Z."/>
            <person name="Li S."/>
            <person name="Li X."/>
            <person name="Zheng H."/>
            <person name="Cong L."/>
            <person name="Lin L."/>
            <person name="Yin J."/>
            <person name="Geng J."/>
            <person name="Li G."/>
            <person name="Shi J."/>
            <person name="Liu J."/>
            <person name="Lv H."/>
            <person name="Li J."/>
            <person name="Wang J."/>
            <person name="Deng Y."/>
            <person name="Ran L."/>
            <person name="Shi X."/>
            <person name="Wang X."/>
            <person name="Wu Q."/>
            <person name="Li C."/>
            <person name="Ren X."/>
            <person name="Wang J."/>
            <person name="Wang X."/>
            <person name="Li D."/>
            <person name="Liu D."/>
            <person name="Zhang X."/>
            <person name="Ji Z."/>
            <person name="Zhao W."/>
            <person name="Sun Y."/>
            <person name="Zhang Z."/>
            <person name="Bao J."/>
            <person name="Han Y."/>
            <person name="Dong L."/>
            <person name="Ji J."/>
            <person name="Chen P."/>
            <person name="Wu S."/>
            <person name="Liu J."/>
            <person name="Xiao Y."/>
            <person name="Bu D."/>
            <person name="Tan J."/>
            <person name="Yang L."/>
            <person name="Ye C."/>
            <person name="Zhang J."/>
            <person name="Xu J."/>
            <person name="Zhou Y."/>
            <person name="Yu Y."/>
            <person name="Zhang B."/>
            <person name="Zhuang S."/>
            <person name="Wei H."/>
            <person name="Liu B."/>
            <person name="Lei M."/>
            <person name="Yu H."/>
            <person name="Li Y."/>
            <person name="Xu H."/>
            <person name="Wei S."/>
            <person name="He X."/>
            <person name="Fang L."/>
            <person name="Zhang Z."/>
            <person name="Zhang Y."/>
            <person name="Huang X."/>
            <person name="Su Z."/>
            <person name="Tong W."/>
            <person name="Li J."/>
            <person name="Tong Z."/>
            <person name="Li S."/>
            <person name="Ye J."/>
            <person name="Wang L."/>
            <person name="Fang L."/>
            <person name="Lei T."/>
            <person name="Chen C."/>
            <person name="Chen H."/>
            <person name="Xu Z."/>
            <person name="Li H."/>
            <person name="Huang H."/>
            <person name="Zhang F."/>
            <person name="Xu H."/>
            <person name="Li N."/>
            <person name="Zhao C."/>
            <person name="Li S."/>
            <person name="Dong L."/>
            <person name="Huang Y."/>
            <person name="Li L."/>
            <person name="Xi Y."/>
            <person name="Qi Q."/>
            <person name="Li W."/>
            <person name="Zhang B."/>
            <person name="Hu W."/>
            <person name="Zhang Y."/>
            <person name="Tian X."/>
            <person name="Jiao Y."/>
            <person name="Liang X."/>
            <person name="Jin J."/>
            <person name="Gao L."/>
            <person name="Zheng W."/>
            <person name="Hao B."/>
            <person name="Liu S."/>
            <person name="Wang W."/>
            <person name="Yuan L."/>
            <person name="Cao M."/>
            <person name="McDermott J."/>
            <person name="Samudrala R."/>
            <person name="Wang J."/>
            <person name="Wong G.K."/>
            <person name="Yang H."/>
        </authorList>
    </citation>
    <scope>NUCLEOTIDE SEQUENCE [LARGE SCALE GENOMIC DNA]</scope>
    <source>
        <strain evidence="3">cv. 93-11</strain>
    </source>
</reference>